<reference evidence="1" key="1">
    <citation type="submission" date="2020-07" db="EMBL/GenBank/DDBJ databases">
        <title>Multicomponent nature underlies the extraordinary mechanical properties of spider dragline silk.</title>
        <authorList>
            <person name="Kono N."/>
            <person name="Nakamura H."/>
            <person name="Mori M."/>
            <person name="Yoshida Y."/>
            <person name="Ohtoshi R."/>
            <person name="Malay A.D."/>
            <person name="Moran D.A.P."/>
            <person name="Tomita M."/>
            <person name="Numata K."/>
            <person name="Arakawa K."/>
        </authorList>
    </citation>
    <scope>NUCLEOTIDE SEQUENCE</scope>
</reference>
<accession>A0A8X6JQ36</accession>
<keyword evidence="2" id="KW-1185">Reference proteome</keyword>
<protein>
    <submittedName>
        <fullName evidence="1">Uncharacterized protein</fullName>
    </submittedName>
</protein>
<dbReference type="Proteomes" id="UP000887116">
    <property type="component" value="Unassembled WGS sequence"/>
</dbReference>
<organism evidence="1 2">
    <name type="scientific">Trichonephila clavata</name>
    <name type="common">Joro spider</name>
    <name type="synonym">Nephila clavata</name>
    <dbReference type="NCBI Taxonomy" id="2740835"/>
    <lineage>
        <taxon>Eukaryota</taxon>
        <taxon>Metazoa</taxon>
        <taxon>Ecdysozoa</taxon>
        <taxon>Arthropoda</taxon>
        <taxon>Chelicerata</taxon>
        <taxon>Arachnida</taxon>
        <taxon>Araneae</taxon>
        <taxon>Araneomorphae</taxon>
        <taxon>Entelegynae</taxon>
        <taxon>Araneoidea</taxon>
        <taxon>Nephilidae</taxon>
        <taxon>Trichonephila</taxon>
    </lineage>
</organism>
<dbReference type="AlphaFoldDB" id="A0A8X6JQ36"/>
<gene>
    <name evidence="1" type="ORF">TNCT_268011</name>
</gene>
<proteinExistence type="predicted"/>
<dbReference type="EMBL" id="BMAO01017402">
    <property type="protein sequence ID" value="GFR15396.1"/>
    <property type="molecule type" value="Genomic_DNA"/>
</dbReference>
<sequence>MPHEARAGIPFVNAEVEVGQLAAVKHILECVRVGANITCCMSMLIVQVPLEGMREEAFSSFNFTAFSAFLRCNSFLAINFSFSSPTVVFILFLRRSHDEQVSVRGRWNASLGQDFLKTLR</sequence>
<name>A0A8X6JQ36_TRICU</name>
<comment type="caution">
    <text evidence="1">The sequence shown here is derived from an EMBL/GenBank/DDBJ whole genome shotgun (WGS) entry which is preliminary data.</text>
</comment>
<evidence type="ECO:0000313" key="2">
    <source>
        <dbReference type="Proteomes" id="UP000887116"/>
    </source>
</evidence>
<evidence type="ECO:0000313" key="1">
    <source>
        <dbReference type="EMBL" id="GFR15396.1"/>
    </source>
</evidence>